<dbReference type="Proteomes" id="UP000037035">
    <property type="component" value="Unassembled WGS sequence"/>
</dbReference>
<sequence length="130" mass="15653">MPYQATHYQLKEKANRLFKFLKVKLKLLTTTSEYNINHEIQVVYAFPTLWNFLCHHQKLEIEKFPTAEAKDRSPSNNSDRTANFPLQVCVQMMWQWLQRGKEWLMMFGCNTNLNWLLIHSDESFPFHHHI</sequence>
<proteinExistence type="predicted"/>
<dbReference type="AlphaFoldDB" id="A0A0L6V5Z2"/>
<evidence type="ECO:0000313" key="1">
    <source>
        <dbReference type="EMBL" id="KNZ55947.1"/>
    </source>
</evidence>
<gene>
    <name evidence="1" type="ORF">VP01_2539g5</name>
</gene>
<reference evidence="1 2" key="1">
    <citation type="submission" date="2015-08" db="EMBL/GenBank/DDBJ databases">
        <title>Next Generation Sequencing and Analysis of the Genome of Puccinia sorghi L Schw, the Causal Agent of Maize Common Rust.</title>
        <authorList>
            <person name="Rochi L."/>
            <person name="Burguener G."/>
            <person name="Darino M."/>
            <person name="Turjanski A."/>
            <person name="Kreff E."/>
            <person name="Dieguez M.J."/>
            <person name="Sacco F."/>
        </authorList>
    </citation>
    <scope>NUCLEOTIDE SEQUENCE [LARGE SCALE GENOMIC DNA]</scope>
    <source>
        <strain evidence="1 2">RO10H11247</strain>
    </source>
</reference>
<organism evidence="1 2">
    <name type="scientific">Puccinia sorghi</name>
    <dbReference type="NCBI Taxonomy" id="27349"/>
    <lineage>
        <taxon>Eukaryota</taxon>
        <taxon>Fungi</taxon>
        <taxon>Dikarya</taxon>
        <taxon>Basidiomycota</taxon>
        <taxon>Pucciniomycotina</taxon>
        <taxon>Pucciniomycetes</taxon>
        <taxon>Pucciniales</taxon>
        <taxon>Pucciniaceae</taxon>
        <taxon>Puccinia</taxon>
    </lineage>
</organism>
<accession>A0A0L6V5Z2</accession>
<comment type="caution">
    <text evidence="1">The sequence shown here is derived from an EMBL/GenBank/DDBJ whole genome shotgun (WGS) entry which is preliminary data.</text>
</comment>
<dbReference type="EMBL" id="LAVV01007435">
    <property type="protein sequence ID" value="KNZ55947.1"/>
    <property type="molecule type" value="Genomic_DNA"/>
</dbReference>
<name>A0A0L6V5Z2_9BASI</name>
<keyword evidence="2" id="KW-1185">Reference proteome</keyword>
<protein>
    <submittedName>
        <fullName evidence="1">Uncharacterized protein</fullName>
    </submittedName>
</protein>
<dbReference type="VEuPathDB" id="FungiDB:VP01_2539g5"/>
<evidence type="ECO:0000313" key="2">
    <source>
        <dbReference type="Proteomes" id="UP000037035"/>
    </source>
</evidence>